<evidence type="ECO:0000313" key="10">
    <source>
        <dbReference type="Proteomes" id="UP001283361"/>
    </source>
</evidence>
<evidence type="ECO:0000256" key="6">
    <source>
        <dbReference type="ARBA" id="ARBA00023136"/>
    </source>
</evidence>
<evidence type="ECO:0000256" key="2">
    <source>
        <dbReference type="ARBA" id="ARBA00005982"/>
    </source>
</evidence>
<evidence type="ECO:0000256" key="8">
    <source>
        <dbReference type="SAM" id="Phobius"/>
    </source>
</evidence>
<dbReference type="EMBL" id="JAWDGP010001077">
    <property type="protein sequence ID" value="KAK3795232.1"/>
    <property type="molecule type" value="Genomic_DNA"/>
</dbReference>
<accession>A0AAE1AWK7</accession>
<feature type="transmembrane region" description="Helical" evidence="8">
    <location>
        <begin position="964"/>
        <end position="985"/>
    </location>
</feature>
<feature type="compositionally biased region" description="Polar residues" evidence="7">
    <location>
        <begin position="486"/>
        <end position="498"/>
    </location>
</feature>
<evidence type="ECO:0000256" key="5">
    <source>
        <dbReference type="ARBA" id="ARBA00022989"/>
    </source>
</evidence>
<feature type="compositionally biased region" description="Low complexity" evidence="7">
    <location>
        <begin position="499"/>
        <end position="512"/>
    </location>
</feature>
<sequence length="1081" mass="117861">MNRYSMKPTLAYDNNGFDRTDVSDDNFAGGKLHVQRGSSKQVGPLARVFLPLSIMAIECFERMAYYTITAGILYFSVLNLNYNIQSGGLMILSTFSSAVYLSAPLGGLIADAFLGRFYTILLSAILYIAGLAVLVTGSFDSSKLNMEDFDLEQRNIMTLAGLGMIGLATGGIKANAAPFGADQVRSLGDKTLTSYFNLYYFVINIGSVSAVMGLVHLQTEMYIGSSLLVPLTGMTVSLLFFAGMHGLYLKYRPERHSILQIMCQGCSKCTYEGTCFAGAMERFGGSKPDRVVIGFSSAFKTGLLSNFMIFVWLGISMLSLASPFQSDRMDRYVGSFEVPDYVYRAFRLIAVLLAIPFLALGVLPLFRDRGRFSLTVTRRLGLGLFFIALGLLATGVVEKLRKNTLEKGEFTVKRFQPSEFILNYSSTNPMALEITKNVTGDEVSALLNLTAIKRDNSSTLDNFQTSSQRGGDSVAPGVQGGKDPSDQNATANGENLSGSASEPPESETYYSEEAADKVKDSQAQTNQSVISVKNAANLIDIQVKAILANASTDFKLLMNTSYPSLKSTINSLKPDLQQILEHALPQLVQLLANMSLEDAESIMNMLPQALTSIDSISPLLQKSLVGIFPQLLPQLVEIPPQNRTLIAKKLPEILNLISKNSVDEQRSLINMLPHLLPLMANLSSEMLPPLLGMLPQMLPFLTNLPPQMQQSLMGMLSQMSSSPDALKSLVGMLPQMLPLMANLSSEMLPPLLEMLPQMLRQLAKLPPQMQQSLMSMLSQMSSSPDALESLVGMLPQMLPLLTKVPSEMLPMLMGMLPQVLEVTKGIPPKDLLSMMKMLPELLSQMGSQMNSIPTELRSSFMKMIPSLLPVLARTPPQEILTTINTLMGSIQEKAGRRIAVHLVLNTPDGFPLWELRAPLNVSNMSVFTQIPQFMLVGIGEALAAVAGLQLAYHQAPFPFQGFTTGLFVMTMGAGTFTAGSLIQLIDSLTEVCDSWGLCAGTWFSPAGGDINSQNMHYMMFLLASLAGFAFLLYLLVTFFLYGPVDPMSFAEFEESELPGIELKGTASGNTRSSNNGYSLAH</sequence>
<name>A0AAE1AWK7_9GAST</name>
<feature type="transmembrane region" description="Helical" evidence="8">
    <location>
        <begin position="303"/>
        <end position="325"/>
    </location>
</feature>
<keyword evidence="4" id="KW-0813">Transport</keyword>
<feature type="transmembrane region" description="Helical" evidence="8">
    <location>
        <begin position="227"/>
        <end position="249"/>
    </location>
</feature>
<keyword evidence="5 8" id="KW-1133">Transmembrane helix</keyword>
<feature type="transmembrane region" description="Helical" evidence="8">
    <location>
        <begin position="345"/>
        <end position="366"/>
    </location>
</feature>
<evidence type="ECO:0000256" key="3">
    <source>
        <dbReference type="ARBA" id="ARBA00022692"/>
    </source>
</evidence>
<protein>
    <submittedName>
        <fullName evidence="9">Uncharacterized protein</fullName>
    </submittedName>
</protein>
<keyword evidence="10" id="KW-1185">Reference proteome</keyword>
<keyword evidence="3 8" id="KW-0812">Transmembrane</keyword>
<keyword evidence="4" id="KW-0653">Protein transport</keyword>
<dbReference type="GO" id="GO:0006857">
    <property type="term" value="P:oligopeptide transport"/>
    <property type="evidence" value="ECO:0007669"/>
    <property type="project" value="InterPro"/>
</dbReference>
<comment type="caution">
    <text evidence="9">The sequence shown here is derived from an EMBL/GenBank/DDBJ whole genome shotgun (WGS) entry which is preliminary data.</text>
</comment>
<dbReference type="AlphaFoldDB" id="A0AAE1AWK7"/>
<reference evidence="9" key="1">
    <citation type="journal article" date="2023" name="G3 (Bethesda)">
        <title>A reference genome for the long-term kleptoplast-retaining sea slug Elysia crispata morphotype clarki.</title>
        <authorList>
            <person name="Eastman K.E."/>
            <person name="Pendleton A.L."/>
            <person name="Shaikh M.A."/>
            <person name="Suttiyut T."/>
            <person name="Ogas R."/>
            <person name="Tomko P."/>
            <person name="Gavelis G."/>
            <person name="Widhalm J.R."/>
            <person name="Wisecaver J.H."/>
        </authorList>
    </citation>
    <scope>NUCLEOTIDE SEQUENCE</scope>
    <source>
        <strain evidence="9">ECLA1</strain>
    </source>
</reference>
<dbReference type="GO" id="GO:0016020">
    <property type="term" value="C:membrane"/>
    <property type="evidence" value="ECO:0007669"/>
    <property type="project" value="UniProtKB-SubCell"/>
</dbReference>
<feature type="transmembrane region" description="Helical" evidence="8">
    <location>
        <begin position="378"/>
        <end position="397"/>
    </location>
</feature>
<dbReference type="InterPro" id="IPR000109">
    <property type="entry name" value="POT_fam"/>
</dbReference>
<evidence type="ECO:0000256" key="7">
    <source>
        <dbReference type="SAM" id="MobiDB-lite"/>
    </source>
</evidence>
<dbReference type="InterPro" id="IPR018456">
    <property type="entry name" value="PTR2_symporter_CS"/>
</dbReference>
<feature type="compositionally biased region" description="Polar residues" evidence="7">
    <location>
        <begin position="460"/>
        <end position="470"/>
    </location>
</feature>
<organism evidence="9 10">
    <name type="scientific">Elysia crispata</name>
    <name type="common">lettuce slug</name>
    <dbReference type="NCBI Taxonomy" id="231223"/>
    <lineage>
        <taxon>Eukaryota</taxon>
        <taxon>Metazoa</taxon>
        <taxon>Spiralia</taxon>
        <taxon>Lophotrochozoa</taxon>
        <taxon>Mollusca</taxon>
        <taxon>Gastropoda</taxon>
        <taxon>Heterobranchia</taxon>
        <taxon>Euthyneura</taxon>
        <taxon>Panpulmonata</taxon>
        <taxon>Sacoglossa</taxon>
        <taxon>Placobranchoidea</taxon>
        <taxon>Plakobranchidae</taxon>
        <taxon>Elysia</taxon>
    </lineage>
</organism>
<feature type="transmembrane region" description="Helical" evidence="8">
    <location>
        <begin position="1017"/>
        <end position="1041"/>
    </location>
</feature>
<dbReference type="PANTHER" id="PTHR11654">
    <property type="entry name" value="OLIGOPEPTIDE TRANSPORTER-RELATED"/>
    <property type="match status" value="1"/>
</dbReference>
<feature type="transmembrane region" description="Helical" evidence="8">
    <location>
        <begin position="88"/>
        <end position="110"/>
    </location>
</feature>
<dbReference type="Proteomes" id="UP001283361">
    <property type="component" value="Unassembled WGS sequence"/>
</dbReference>
<feature type="transmembrane region" description="Helical" evidence="8">
    <location>
        <begin position="117"/>
        <end position="136"/>
    </location>
</feature>
<dbReference type="GO" id="GO:0022857">
    <property type="term" value="F:transmembrane transporter activity"/>
    <property type="evidence" value="ECO:0007669"/>
    <property type="project" value="InterPro"/>
</dbReference>
<dbReference type="InterPro" id="IPR036259">
    <property type="entry name" value="MFS_trans_sf"/>
</dbReference>
<dbReference type="PROSITE" id="PS01022">
    <property type="entry name" value="PTR2_1"/>
    <property type="match status" value="1"/>
</dbReference>
<gene>
    <name evidence="9" type="ORF">RRG08_056292</name>
</gene>
<comment type="subcellular location">
    <subcellularLocation>
        <location evidence="1">Membrane</location>
        <topology evidence="1">Multi-pass membrane protein</topology>
    </subcellularLocation>
</comment>
<evidence type="ECO:0000256" key="4">
    <source>
        <dbReference type="ARBA" id="ARBA00022856"/>
    </source>
</evidence>
<feature type="transmembrane region" description="Helical" evidence="8">
    <location>
        <begin position="63"/>
        <end position="82"/>
    </location>
</feature>
<dbReference type="SUPFAM" id="SSF48371">
    <property type="entry name" value="ARM repeat"/>
    <property type="match status" value="1"/>
</dbReference>
<keyword evidence="6 8" id="KW-0472">Membrane</keyword>
<comment type="similarity">
    <text evidence="2">Belongs to the major facilitator superfamily. Proton-dependent oligopeptide transporter (POT/PTR) (TC 2.A.17) family.</text>
</comment>
<dbReference type="Gene3D" id="1.20.1250.20">
    <property type="entry name" value="MFS general substrate transporter like domains"/>
    <property type="match status" value="2"/>
</dbReference>
<dbReference type="InterPro" id="IPR016024">
    <property type="entry name" value="ARM-type_fold"/>
</dbReference>
<keyword evidence="4" id="KW-0571">Peptide transport</keyword>
<proteinExistence type="inferred from homology"/>
<dbReference type="Pfam" id="PF00854">
    <property type="entry name" value="PTR2"/>
    <property type="match status" value="3"/>
</dbReference>
<evidence type="ECO:0000313" key="9">
    <source>
        <dbReference type="EMBL" id="KAK3795232.1"/>
    </source>
</evidence>
<feature type="transmembrane region" description="Helical" evidence="8">
    <location>
        <begin position="197"/>
        <end position="215"/>
    </location>
</feature>
<feature type="region of interest" description="Disordered" evidence="7">
    <location>
        <begin position="460"/>
        <end position="522"/>
    </location>
</feature>
<evidence type="ECO:0000256" key="1">
    <source>
        <dbReference type="ARBA" id="ARBA00004141"/>
    </source>
</evidence>
<feature type="transmembrane region" description="Helical" evidence="8">
    <location>
        <begin position="156"/>
        <end position="176"/>
    </location>
</feature>